<keyword evidence="6 9" id="KW-0210">Decarboxylase</keyword>
<evidence type="ECO:0000256" key="1">
    <source>
        <dbReference type="ARBA" id="ARBA00001784"/>
    </source>
</evidence>
<dbReference type="CDD" id="cd17299">
    <property type="entry name" value="acetolactate_decarboxylase"/>
    <property type="match status" value="1"/>
</dbReference>
<comment type="catalytic activity">
    <reaction evidence="1 9">
        <text>(2S)-2-acetolactate + H(+) = (R)-acetoin + CO2</text>
        <dbReference type="Rhea" id="RHEA:21580"/>
        <dbReference type="ChEBI" id="CHEBI:15378"/>
        <dbReference type="ChEBI" id="CHEBI:15686"/>
        <dbReference type="ChEBI" id="CHEBI:16526"/>
        <dbReference type="ChEBI" id="CHEBI:58476"/>
        <dbReference type="EC" id="4.1.1.5"/>
    </reaction>
</comment>
<dbReference type="PANTHER" id="PTHR35524">
    <property type="entry name" value="ALPHA-ACETOLACTATE DECARBOXYLASE"/>
    <property type="match status" value="1"/>
</dbReference>
<keyword evidence="7 9" id="KW-0005">Acetoin biosynthesis</keyword>
<dbReference type="AlphaFoldDB" id="W7C729"/>
<dbReference type="Gene3D" id="3.30.1330.80">
    <property type="entry name" value="Hypothetical protein, similar to alpha- acetolactate decarboxylase, domain 2"/>
    <property type="match status" value="2"/>
</dbReference>
<dbReference type="GO" id="GO:0045151">
    <property type="term" value="P:acetoin biosynthetic process"/>
    <property type="evidence" value="ECO:0007669"/>
    <property type="project" value="UniProtKB-UniRule"/>
</dbReference>
<dbReference type="UniPathway" id="UPA00626">
    <property type="reaction ID" value="UER00678"/>
</dbReference>
<dbReference type="PANTHER" id="PTHR35524:SF1">
    <property type="entry name" value="ALPHA-ACETOLACTATE DECARBOXYLASE"/>
    <property type="match status" value="1"/>
</dbReference>
<evidence type="ECO:0000256" key="8">
    <source>
        <dbReference type="ARBA" id="ARBA00023239"/>
    </source>
</evidence>
<evidence type="ECO:0000313" key="12">
    <source>
        <dbReference type="Proteomes" id="UP000019254"/>
    </source>
</evidence>
<reference evidence="11 12" key="1">
    <citation type="journal article" date="2014" name="Int. J. Syst. Evol. Microbiol.">
        <title>Listeria floridensis sp. nov., Listeria aquatica sp. nov., Listeria cornellensis sp. nov., Listeria riparia sp. nov. and Listeria grandensis sp. nov., from agricultural and natural environments.</title>
        <authorList>
            <person name="den Bakker H.C."/>
            <person name="Warchocki S."/>
            <person name="Wright E.M."/>
            <person name="Allred A.F."/>
            <person name="Ahlstrom C."/>
            <person name="Manuel C.S."/>
            <person name="Stasiewicz M.J."/>
            <person name="Burrell A."/>
            <person name="Roof S."/>
            <person name="Strawn L."/>
            <person name="Fortes E.D."/>
            <person name="Nightingale K.K."/>
            <person name="Kephart D."/>
            <person name="Wiedmann M."/>
        </authorList>
    </citation>
    <scope>NUCLEOTIDE SEQUENCE [LARGE SCALE GENOMIC DNA]</scope>
    <source>
        <strain evidence="12">FSL F6-969</strain>
    </source>
</reference>
<dbReference type="EMBL" id="AODE01000022">
    <property type="protein sequence ID" value="EUJ28453.1"/>
    <property type="molecule type" value="Genomic_DNA"/>
</dbReference>
<dbReference type="GO" id="GO:0047605">
    <property type="term" value="F:acetolactate decarboxylase activity"/>
    <property type="evidence" value="ECO:0007669"/>
    <property type="project" value="UniProtKB-UniRule"/>
</dbReference>
<comment type="caution">
    <text evidence="11">The sequence shown here is derived from an EMBL/GenBank/DDBJ whole genome shotgun (WGS) entry which is preliminary data.</text>
</comment>
<comment type="pathway">
    <text evidence="2 9">Polyol metabolism; (R,R)-butane-2,3-diol biosynthesis; (R,R)-butane-2,3-diol from pyruvate: step 2/3.</text>
</comment>
<dbReference type="SUPFAM" id="SSF117856">
    <property type="entry name" value="AF0104/ALDC/Ptd012-like"/>
    <property type="match status" value="1"/>
</dbReference>
<dbReference type="Pfam" id="PF03306">
    <property type="entry name" value="AAL_decarboxy"/>
    <property type="match status" value="1"/>
</dbReference>
<name>W7C729_9LIST</name>
<keyword evidence="12" id="KW-1185">Reference proteome</keyword>
<dbReference type="InterPro" id="IPR005128">
    <property type="entry name" value="Acetolactate_a_deCO2ase"/>
</dbReference>
<sequence>MAALIGGLYEGSINFRELLLHGDFGIGTLDSLYGELIILDGIAYQIREDGNAYHMAPTDTSPYASITFFEADSSFRINDLTSKKEVEKLVAALTQGPNLFYALKVTGTFRIVHTRVVKKQSQPYPPLIEAVKTQPTYISENITGTIVGFWTPEYLQGLDTPGYHLHFIDDLKQVGGHVFDYELVEGLVEVAQQTAFELQLPHTPAFLTSNLNTPEMSEQISTAEKKRE</sequence>
<evidence type="ECO:0000256" key="9">
    <source>
        <dbReference type="PIRNR" id="PIRNR001332"/>
    </source>
</evidence>
<dbReference type="PATRIC" id="fig|1265820.5.peg.2401"/>
<evidence type="ECO:0000256" key="3">
    <source>
        <dbReference type="ARBA" id="ARBA00007106"/>
    </source>
</evidence>
<dbReference type="PIRSF" id="PIRSF001332">
    <property type="entry name" value="Acetolac_decarb"/>
    <property type="match status" value="1"/>
</dbReference>
<keyword evidence="8 9" id="KW-0456">Lyase</keyword>
<gene>
    <name evidence="11" type="ORF">PCORN_12172</name>
</gene>
<dbReference type="NCBIfam" id="TIGR01252">
    <property type="entry name" value="acetolac_decarb"/>
    <property type="match status" value="1"/>
</dbReference>
<evidence type="ECO:0000256" key="7">
    <source>
        <dbReference type="ARBA" id="ARBA00023061"/>
    </source>
</evidence>
<accession>W7C729</accession>
<feature type="region of interest" description="Disordered" evidence="10">
    <location>
        <begin position="209"/>
        <end position="228"/>
    </location>
</feature>
<dbReference type="STRING" id="1265820.PCORN_12172"/>
<comment type="similarity">
    <text evidence="3 9">Belongs to the alpha-acetolactate decarboxylase family.</text>
</comment>
<organism evidence="11 12">
    <name type="scientific">Listeria cornellensis FSL F6-0969</name>
    <dbReference type="NCBI Taxonomy" id="1265820"/>
    <lineage>
        <taxon>Bacteria</taxon>
        <taxon>Bacillati</taxon>
        <taxon>Bacillota</taxon>
        <taxon>Bacilli</taxon>
        <taxon>Bacillales</taxon>
        <taxon>Listeriaceae</taxon>
        <taxon>Listeria</taxon>
    </lineage>
</organism>
<evidence type="ECO:0000256" key="4">
    <source>
        <dbReference type="ARBA" id="ARBA00013204"/>
    </source>
</evidence>
<feature type="compositionally biased region" description="Polar residues" evidence="10">
    <location>
        <begin position="209"/>
        <end position="222"/>
    </location>
</feature>
<dbReference type="Proteomes" id="UP000019254">
    <property type="component" value="Unassembled WGS sequence"/>
</dbReference>
<evidence type="ECO:0000256" key="5">
    <source>
        <dbReference type="ARBA" id="ARBA00020164"/>
    </source>
</evidence>
<evidence type="ECO:0000256" key="2">
    <source>
        <dbReference type="ARBA" id="ARBA00005170"/>
    </source>
</evidence>
<evidence type="ECO:0000256" key="10">
    <source>
        <dbReference type="SAM" id="MobiDB-lite"/>
    </source>
</evidence>
<evidence type="ECO:0000313" key="11">
    <source>
        <dbReference type="EMBL" id="EUJ28453.1"/>
    </source>
</evidence>
<evidence type="ECO:0000256" key="6">
    <source>
        <dbReference type="ARBA" id="ARBA00022793"/>
    </source>
</evidence>
<proteinExistence type="inferred from homology"/>
<dbReference type="EC" id="4.1.1.5" evidence="4 9"/>
<protein>
    <recommendedName>
        <fullName evidence="5 9">Alpha-acetolactate decarboxylase</fullName>
        <ecNumber evidence="4 9">4.1.1.5</ecNumber>
    </recommendedName>
</protein>